<dbReference type="Proteomes" id="UP000587527">
    <property type="component" value="Unassembled WGS sequence"/>
</dbReference>
<gene>
    <name evidence="5" type="ORF">F4553_004345</name>
</gene>
<dbReference type="Pfam" id="PF07681">
    <property type="entry name" value="DoxX"/>
    <property type="match status" value="1"/>
</dbReference>
<evidence type="ECO:0000313" key="5">
    <source>
        <dbReference type="EMBL" id="MBB5870966.1"/>
    </source>
</evidence>
<dbReference type="InterPro" id="IPR032808">
    <property type="entry name" value="DoxX"/>
</dbReference>
<evidence type="ECO:0000256" key="3">
    <source>
        <dbReference type="ARBA" id="ARBA00022989"/>
    </source>
</evidence>
<name>A0A841BU51_9ACTN</name>
<accession>A0A841BU51</accession>
<evidence type="ECO:0000256" key="2">
    <source>
        <dbReference type="ARBA" id="ARBA00022692"/>
    </source>
</evidence>
<organism evidence="5 6">
    <name type="scientific">Allocatelliglobosispora scoriae</name>
    <dbReference type="NCBI Taxonomy" id="643052"/>
    <lineage>
        <taxon>Bacteria</taxon>
        <taxon>Bacillati</taxon>
        <taxon>Actinomycetota</taxon>
        <taxon>Actinomycetes</taxon>
        <taxon>Micromonosporales</taxon>
        <taxon>Micromonosporaceae</taxon>
        <taxon>Allocatelliglobosispora</taxon>
    </lineage>
</organism>
<protein>
    <submittedName>
        <fullName evidence="5">Putative membrane protein YphA (DoxX/SURF4 family)</fullName>
    </submittedName>
</protein>
<keyword evidence="6" id="KW-1185">Reference proteome</keyword>
<keyword evidence="2" id="KW-0812">Transmembrane</keyword>
<evidence type="ECO:0000256" key="1">
    <source>
        <dbReference type="ARBA" id="ARBA00004141"/>
    </source>
</evidence>
<evidence type="ECO:0000256" key="4">
    <source>
        <dbReference type="ARBA" id="ARBA00023136"/>
    </source>
</evidence>
<evidence type="ECO:0000313" key="6">
    <source>
        <dbReference type="Proteomes" id="UP000587527"/>
    </source>
</evidence>
<dbReference type="RefSeq" id="WP_184838712.1">
    <property type="nucleotide sequence ID" value="NZ_JACHMN010000002.1"/>
</dbReference>
<reference evidence="5 6" key="1">
    <citation type="submission" date="2020-08" db="EMBL/GenBank/DDBJ databases">
        <title>Sequencing the genomes of 1000 actinobacteria strains.</title>
        <authorList>
            <person name="Klenk H.-P."/>
        </authorList>
    </citation>
    <scope>NUCLEOTIDE SEQUENCE [LARGE SCALE GENOMIC DNA]</scope>
    <source>
        <strain evidence="5 6">DSM 45362</strain>
    </source>
</reference>
<comment type="subcellular location">
    <subcellularLocation>
        <location evidence="1">Membrane</location>
        <topology evidence="1">Multi-pass membrane protein</topology>
    </subcellularLocation>
</comment>
<dbReference type="GO" id="GO:0016020">
    <property type="term" value="C:membrane"/>
    <property type="evidence" value="ECO:0007669"/>
    <property type="project" value="UniProtKB-SubCell"/>
</dbReference>
<proteinExistence type="predicted"/>
<keyword evidence="4" id="KW-0472">Membrane</keyword>
<sequence>MAAPVRALAHALLGSVFVAAGAQALLRPSRYAERAAPITDRLGPALAKVDQRLPTSAEALIRINGAIQVGGGLLLATGTAVRPAAAALTGSLIPATIVGHPFWSVQGKAAKQDELVHFVKNLGLLAGLLLAAVDTQGKPGLPWRTRRLYADTQRSVRRAARTASREAKLVARATQVGRRLPS</sequence>
<comment type="caution">
    <text evidence="5">The sequence shown here is derived from an EMBL/GenBank/DDBJ whole genome shotgun (WGS) entry which is preliminary data.</text>
</comment>
<keyword evidence="3" id="KW-1133">Transmembrane helix</keyword>
<dbReference type="AlphaFoldDB" id="A0A841BU51"/>
<dbReference type="EMBL" id="JACHMN010000002">
    <property type="protein sequence ID" value="MBB5870966.1"/>
    <property type="molecule type" value="Genomic_DNA"/>
</dbReference>